<feature type="compositionally biased region" description="Low complexity" evidence="1">
    <location>
        <begin position="947"/>
        <end position="957"/>
    </location>
</feature>
<dbReference type="Proteomes" id="UP001165090">
    <property type="component" value="Unassembled WGS sequence"/>
</dbReference>
<evidence type="ECO:0008006" key="4">
    <source>
        <dbReference type="Google" id="ProtNLM"/>
    </source>
</evidence>
<feature type="region of interest" description="Disordered" evidence="1">
    <location>
        <begin position="710"/>
        <end position="785"/>
    </location>
</feature>
<feature type="region of interest" description="Disordered" evidence="1">
    <location>
        <begin position="896"/>
        <end position="997"/>
    </location>
</feature>
<feature type="compositionally biased region" description="Low complexity" evidence="1">
    <location>
        <begin position="710"/>
        <end position="759"/>
    </location>
</feature>
<feature type="compositionally biased region" description="Acidic residues" evidence="1">
    <location>
        <begin position="1322"/>
        <end position="1332"/>
    </location>
</feature>
<feature type="region of interest" description="Disordered" evidence="1">
    <location>
        <begin position="1124"/>
        <end position="1151"/>
    </location>
</feature>
<dbReference type="EMBL" id="BSDZ01000114">
    <property type="protein sequence ID" value="GLI71519.1"/>
    <property type="molecule type" value="Genomic_DNA"/>
</dbReference>
<name>A0ABQ5SP10_9CHLO</name>
<evidence type="ECO:0000256" key="1">
    <source>
        <dbReference type="SAM" id="MobiDB-lite"/>
    </source>
</evidence>
<organism evidence="2 3">
    <name type="scientific">Volvox africanus</name>
    <dbReference type="NCBI Taxonomy" id="51714"/>
    <lineage>
        <taxon>Eukaryota</taxon>
        <taxon>Viridiplantae</taxon>
        <taxon>Chlorophyta</taxon>
        <taxon>core chlorophytes</taxon>
        <taxon>Chlorophyceae</taxon>
        <taxon>CS clade</taxon>
        <taxon>Chlamydomonadales</taxon>
        <taxon>Volvocaceae</taxon>
        <taxon>Volvox</taxon>
    </lineage>
</organism>
<feature type="non-terminal residue" evidence="2">
    <location>
        <position position="1"/>
    </location>
</feature>
<feature type="compositionally biased region" description="Polar residues" evidence="1">
    <location>
        <begin position="911"/>
        <end position="921"/>
    </location>
</feature>
<gene>
    <name evidence="2" type="ORF">VaNZ11_016745</name>
</gene>
<feature type="compositionally biased region" description="Pro residues" evidence="1">
    <location>
        <begin position="641"/>
        <end position="654"/>
    </location>
</feature>
<dbReference type="InterPro" id="IPR052270">
    <property type="entry name" value="CACF_protein"/>
</dbReference>
<accession>A0ABQ5SP10</accession>
<feature type="compositionally biased region" description="Gly residues" evidence="1">
    <location>
        <begin position="766"/>
        <end position="780"/>
    </location>
</feature>
<dbReference type="PANTHER" id="PTHR22028">
    <property type="entry name" value="SFI1 SPINDLE BODY DOMAIN-CONTAINING PROTEIN-RELATED"/>
    <property type="match status" value="1"/>
</dbReference>
<proteinExistence type="predicted"/>
<feature type="compositionally biased region" description="Low complexity" evidence="1">
    <location>
        <begin position="1131"/>
        <end position="1147"/>
    </location>
</feature>
<feature type="region of interest" description="Disordered" evidence="1">
    <location>
        <begin position="626"/>
        <end position="655"/>
    </location>
</feature>
<comment type="caution">
    <text evidence="2">The sequence shown here is derived from an EMBL/GenBank/DDBJ whole genome shotgun (WGS) entry which is preliminary data.</text>
</comment>
<protein>
    <recommendedName>
        <fullName evidence="4">Sfi1 spindle body domain-containing protein</fullName>
    </recommendedName>
</protein>
<evidence type="ECO:0000313" key="2">
    <source>
        <dbReference type="EMBL" id="GLI71519.1"/>
    </source>
</evidence>
<feature type="region of interest" description="Disordered" evidence="1">
    <location>
        <begin position="1250"/>
        <end position="1269"/>
    </location>
</feature>
<feature type="region of interest" description="Disordered" evidence="1">
    <location>
        <begin position="1205"/>
        <end position="1229"/>
    </location>
</feature>
<feature type="region of interest" description="Disordered" evidence="1">
    <location>
        <begin position="1293"/>
        <end position="1332"/>
    </location>
</feature>
<evidence type="ECO:0000313" key="3">
    <source>
        <dbReference type="Proteomes" id="UP001165090"/>
    </source>
</evidence>
<feature type="compositionally biased region" description="Polar residues" evidence="1">
    <location>
        <begin position="1051"/>
        <end position="1070"/>
    </location>
</feature>
<reference evidence="2 3" key="1">
    <citation type="journal article" date="2023" name="IScience">
        <title>Expanded male sex-determining region conserved during the evolution of homothallism in the green alga Volvox.</title>
        <authorList>
            <person name="Yamamoto K."/>
            <person name="Matsuzaki R."/>
            <person name="Mahakham W."/>
            <person name="Heman W."/>
            <person name="Sekimoto H."/>
            <person name="Kawachi M."/>
            <person name="Minakuchi Y."/>
            <person name="Toyoda A."/>
            <person name="Nozaki H."/>
        </authorList>
    </citation>
    <scope>NUCLEOTIDE SEQUENCE [LARGE SCALE GENOMIC DNA]</scope>
    <source>
        <strain evidence="2 3">NIES-4468</strain>
    </source>
</reference>
<feature type="compositionally biased region" description="Polar residues" evidence="1">
    <location>
        <begin position="928"/>
        <end position="939"/>
    </location>
</feature>
<feature type="compositionally biased region" description="Low complexity" evidence="1">
    <location>
        <begin position="1250"/>
        <end position="1264"/>
    </location>
</feature>
<feature type="region of interest" description="Disordered" evidence="1">
    <location>
        <begin position="1048"/>
        <end position="1072"/>
    </location>
</feature>
<feature type="region of interest" description="Disordered" evidence="1">
    <location>
        <begin position="839"/>
        <end position="879"/>
    </location>
</feature>
<dbReference type="PANTHER" id="PTHR22028:SF9">
    <property type="entry name" value="SFI1 SPINDLE BODY DOMAIN-CONTAINING PROTEIN"/>
    <property type="match status" value="1"/>
</dbReference>
<feature type="compositionally biased region" description="Low complexity" evidence="1">
    <location>
        <begin position="839"/>
        <end position="859"/>
    </location>
</feature>
<keyword evidence="3" id="KW-1185">Reference proteome</keyword>
<sequence>SVLARWRRAVETRRLWRASLESIRVAHRRQLSTGVLGAWLQAVASAKAVAGAAAALAAQAKSRVSRQIQREALTFWRVAAHRRVTLRALLARHLMRTGVATARRVLAAWHVLAASLAAAKRRVQRIISRRESALLISVLRDWRGEVFAGSARRSAAHQLATTQARGVLASALMGWSGAAAVRRERAARQAHAVRVTSRRRLVGAFRVWRWAAEAASEREVVAVRASRTAALRTAFSGWLHIAEERNHLSTADLASSLRRATTWRDRRVIRSCLGALADHREHHLDLHQRAVTFWRRSTLAAVLMCWRVEVAWARWGTQEVAKIRTRGTQRLQYRCLSLWRSFVRATAAARVAADSLRIHRQRNWLAEVLGDWQLAAAESVAERARVATCSRRINRGCVKRAISAWGEAAAQRRATRRWHLALCRRLTGQRLRRILTEWKEIAAELRSLRVEADLRFGARQSALIATCFAGWSDMVRLLKAARAAAMTRGSIADHALLLHAMDSWHTAVAHARRAAAQAEAMAARRAAAVLPATLRAWAAVACEDETRRLQLAALRNLVHRRRLAFTKRTFEAWRDVVLDRQARDDELRRCIKRKKLAFGLFKQWYWEAFDSDVQATIWRMFHTTDPAAHSPEPSSRVPPSLRQPPQPPQSPLQPLPSYLLQHQQWVSRRTGTSYGPAGSARAMDLPALEPGLQDTAGLEAGSSGEITLAAAASSRPRALPAPSGRPASPQHDQQQRQQHYQQQRQEHSQQQQRQEQQQQPVRSTRGGAGGTLPPSGGNGGVAPHIQSRALGVPQSLPSPTMLPEAVRTLASTFDAVAAAQRARARGQVAATPVATAAGAAASTSSTAAAANSGSRTSAGPRSAAYPVLRPTDSSGSDPDDLRNVAAGAKIIVSAPPRRRALSSATPAAGRSTRSYGHNGTGNPVRKSSLGTMTVSSTARTPGVGRTSSSAGAANASAITTRRAGASMDVRRPVTGRSPARAPVLSSSSKGRERLPASGVDATAAVTAAVTAAAAAITPPSLEAMSAALNVMIRSLDLAAGAVHSSAGVATPTASTGTASVHGGTNSTTGIGLSARPSRITISSVGSAVGPSYVVSRGSADGSTSMAPSAGGVLPISPLSPLPHAQGNIAAGGTPVSSGGVSGGRKPSGLGGLPGVVPSWRQIAINQLYSCEEEWYGDMYGGDLDLVDSIYVGVPGAASGLVTQGLAASGPTSRKRRSVESRDLDGGLGGDMASHFPVTLTLCTPLGSAADGLSASSGSPRGAPGTLCSRRVSSDADSAVGVFPRHSIFQNAVFQPREEERCEDDEEGQEYGAALEDVAERSMEDEDEDAAAA</sequence>